<protein>
    <submittedName>
        <fullName evidence="2">Uncharacterized protein</fullName>
    </submittedName>
</protein>
<feature type="transmembrane region" description="Helical" evidence="1">
    <location>
        <begin position="56"/>
        <end position="75"/>
    </location>
</feature>
<evidence type="ECO:0000313" key="2">
    <source>
        <dbReference type="EMBL" id="KAK1729628.1"/>
    </source>
</evidence>
<accession>A0AAD8XLJ6</accession>
<evidence type="ECO:0000256" key="1">
    <source>
        <dbReference type="SAM" id="Phobius"/>
    </source>
</evidence>
<organism evidence="2 3">
    <name type="scientific">Glomerella acutata</name>
    <name type="common">Colletotrichum acutatum</name>
    <dbReference type="NCBI Taxonomy" id="27357"/>
    <lineage>
        <taxon>Eukaryota</taxon>
        <taxon>Fungi</taxon>
        <taxon>Dikarya</taxon>
        <taxon>Ascomycota</taxon>
        <taxon>Pezizomycotina</taxon>
        <taxon>Sordariomycetes</taxon>
        <taxon>Hypocreomycetidae</taxon>
        <taxon>Glomerellales</taxon>
        <taxon>Glomerellaceae</taxon>
        <taxon>Colletotrichum</taxon>
        <taxon>Colletotrichum acutatum species complex</taxon>
    </lineage>
</organism>
<dbReference type="Proteomes" id="UP001244207">
    <property type="component" value="Unassembled WGS sequence"/>
</dbReference>
<dbReference type="RefSeq" id="XP_060369683.1">
    <property type="nucleotide sequence ID" value="XM_060501185.1"/>
</dbReference>
<name>A0AAD8XLJ6_GLOAC</name>
<proteinExistence type="predicted"/>
<keyword evidence="1" id="KW-0812">Transmembrane</keyword>
<comment type="caution">
    <text evidence="2">The sequence shown here is derived from an EMBL/GenBank/DDBJ whole genome shotgun (WGS) entry which is preliminary data.</text>
</comment>
<keyword evidence="1" id="KW-0472">Membrane</keyword>
<gene>
    <name evidence="2" type="ORF">BDZ83DRAFT_12640</name>
</gene>
<feature type="transmembrane region" description="Helical" evidence="1">
    <location>
        <begin position="81"/>
        <end position="97"/>
    </location>
</feature>
<dbReference type="AlphaFoldDB" id="A0AAD8XLJ6"/>
<reference evidence="2" key="1">
    <citation type="submission" date="2021-12" db="EMBL/GenBank/DDBJ databases">
        <title>Comparative genomics, transcriptomics and evolutionary studies reveal genomic signatures of adaptation to plant cell wall in hemibiotrophic fungi.</title>
        <authorList>
            <consortium name="DOE Joint Genome Institute"/>
            <person name="Baroncelli R."/>
            <person name="Diaz J.F."/>
            <person name="Benocci T."/>
            <person name="Peng M."/>
            <person name="Battaglia E."/>
            <person name="Haridas S."/>
            <person name="Andreopoulos W."/>
            <person name="Labutti K."/>
            <person name="Pangilinan J."/>
            <person name="Floch G.L."/>
            <person name="Makela M.R."/>
            <person name="Henrissat B."/>
            <person name="Grigoriev I.V."/>
            <person name="Crouch J.A."/>
            <person name="De Vries R.P."/>
            <person name="Sukno S.A."/>
            <person name="Thon M.R."/>
        </authorList>
    </citation>
    <scope>NUCLEOTIDE SEQUENCE</scope>
    <source>
        <strain evidence="2">CBS 112980</strain>
    </source>
</reference>
<keyword evidence="3" id="KW-1185">Reference proteome</keyword>
<dbReference type="EMBL" id="JAHMHS010000010">
    <property type="protein sequence ID" value="KAK1729628.1"/>
    <property type="molecule type" value="Genomic_DNA"/>
</dbReference>
<keyword evidence="1" id="KW-1133">Transmembrane helix</keyword>
<dbReference type="GeneID" id="85385084"/>
<evidence type="ECO:0000313" key="3">
    <source>
        <dbReference type="Proteomes" id="UP001244207"/>
    </source>
</evidence>
<sequence>MVFQLGVLVGFGAVLDDRGVQERVCNTCYTPKPSFRGQAVIYHHGLAKRGIPATKVVFFLYVSIPFVAYLLLYFLLDSLIISSYLYIPFVEILWVMIMERREFDIGFDSRGPGCIIGGKAVFCSFPTRGQSVASLGTRWIQNSKSGRRLVELISHCSVTCDAMLSRHTSERTSIPT</sequence>